<reference evidence="1" key="1">
    <citation type="journal article" date="2020" name="Stud. Mycol.">
        <title>101 Dothideomycetes genomes: a test case for predicting lifestyles and emergence of pathogens.</title>
        <authorList>
            <person name="Haridas S."/>
            <person name="Albert R."/>
            <person name="Binder M."/>
            <person name="Bloem J."/>
            <person name="Labutti K."/>
            <person name="Salamov A."/>
            <person name="Andreopoulos B."/>
            <person name="Baker S."/>
            <person name="Barry K."/>
            <person name="Bills G."/>
            <person name="Bluhm B."/>
            <person name="Cannon C."/>
            <person name="Castanera R."/>
            <person name="Culley D."/>
            <person name="Daum C."/>
            <person name="Ezra D."/>
            <person name="Gonzalez J."/>
            <person name="Henrissat B."/>
            <person name="Kuo A."/>
            <person name="Liang C."/>
            <person name="Lipzen A."/>
            <person name="Lutzoni F."/>
            <person name="Magnuson J."/>
            <person name="Mondo S."/>
            <person name="Nolan M."/>
            <person name="Ohm R."/>
            <person name="Pangilinan J."/>
            <person name="Park H.-J."/>
            <person name="Ramirez L."/>
            <person name="Alfaro M."/>
            <person name="Sun H."/>
            <person name="Tritt A."/>
            <person name="Yoshinaga Y."/>
            <person name="Zwiers L.-H."/>
            <person name="Turgeon B."/>
            <person name="Goodwin S."/>
            <person name="Spatafora J."/>
            <person name="Crous P."/>
            <person name="Grigoriev I."/>
        </authorList>
    </citation>
    <scope>NUCLEOTIDE SEQUENCE</scope>
    <source>
        <strain evidence="1">CBS 183.55</strain>
    </source>
</reference>
<dbReference type="Proteomes" id="UP000800082">
    <property type="component" value="Unassembled WGS sequence"/>
</dbReference>
<dbReference type="EMBL" id="ML978957">
    <property type="protein sequence ID" value="KAF1933299.1"/>
    <property type="molecule type" value="Genomic_DNA"/>
</dbReference>
<dbReference type="AlphaFoldDB" id="A0A6A5S0J3"/>
<evidence type="ECO:0000313" key="1">
    <source>
        <dbReference type="EMBL" id="KAF1933299.1"/>
    </source>
</evidence>
<evidence type="ECO:0000313" key="2">
    <source>
        <dbReference type="Proteomes" id="UP000800082"/>
    </source>
</evidence>
<accession>A0A6A5S0J3</accession>
<dbReference type="RefSeq" id="XP_033453547.1">
    <property type="nucleotide sequence ID" value="XM_033588028.1"/>
</dbReference>
<dbReference type="GeneID" id="54345675"/>
<protein>
    <submittedName>
        <fullName evidence="1">Uncharacterized protein</fullName>
    </submittedName>
</protein>
<gene>
    <name evidence="1" type="ORF">M421DRAFT_193794</name>
</gene>
<name>A0A6A5S0J3_9PLEO</name>
<proteinExistence type="predicted"/>
<keyword evidence="2" id="KW-1185">Reference proteome</keyword>
<sequence length="103" mass="11393">MLLWAAPATSRLTGCVGAVAVSIPKVATPESRQRSQKRVSACSPHLPSSFRSSFQYKPCATGDRNSWSFMHVFAGVCCSGYRASQLGFHMLIYCRGTYRYCMD</sequence>
<organism evidence="1 2">
    <name type="scientific">Didymella exigua CBS 183.55</name>
    <dbReference type="NCBI Taxonomy" id="1150837"/>
    <lineage>
        <taxon>Eukaryota</taxon>
        <taxon>Fungi</taxon>
        <taxon>Dikarya</taxon>
        <taxon>Ascomycota</taxon>
        <taxon>Pezizomycotina</taxon>
        <taxon>Dothideomycetes</taxon>
        <taxon>Pleosporomycetidae</taxon>
        <taxon>Pleosporales</taxon>
        <taxon>Pleosporineae</taxon>
        <taxon>Didymellaceae</taxon>
        <taxon>Didymella</taxon>
    </lineage>
</organism>